<protein>
    <submittedName>
        <fullName evidence="3">Oligomerization domain-containing protein</fullName>
    </submittedName>
</protein>
<feature type="region of interest" description="Disordered" evidence="2">
    <location>
        <begin position="289"/>
        <end position="325"/>
    </location>
</feature>
<comment type="caution">
    <text evidence="3">The sequence shown here is derived from an EMBL/GenBank/DDBJ whole genome shotgun (WGS) entry which is preliminary data.</text>
</comment>
<dbReference type="InterPro" id="IPR004394">
    <property type="entry name" value="Iojap/RsfS/C7orf30"/>
</dbReference>
<reference evidence="3 4" key="1">
    <citation type="journal article" date="2018" name="New Phytol.">
        <title>Phylogenomics of Endogonaceae and evolution of mycorrhizas within Mucoromycota.</title>
        <authorList>
            <person name="Chang Y."/>
            <person name="Desiro A."/>
            <person name="Na H."/>
            <person name="Sandor L."/>
            <person name="Lipzen A."/>
            <person name="Clum A."/>
            <person name="Barry K."/>
            <person name="Grigoriev I.V."/>
            <person name="Martin F.M."/>
            <person name="Stajich J.E."/>
            <person name="Smith M.E."/>
            <person name="Bonito G."/>
            <person name="Spatafora J.W."/>
        </authorList>
    </citation>
    <scope>NUCLEOTIDE SEQUENCE [LARGE SCALE GENOMIC DNA]</scope>
    <source>
        <strain evidence="3 4">GMNB39</strain>
    </source>
</reference>
<dbReference type="SUPFAM" id="SSF81301">
    <property type="entry name" value="Nucleotidyltransferase"/>
    <property type="match status" value="1"/>
</dbReference>
<comment type="similarity">
    <text evidence="1">Belongs to the Iojap/RsfS family.</text>
</comment>
<dbReference type="PANTHER" id="PTHR21043:SF0">
    <property type="entry name" value="MITOCHONDRIAL ASSEMBLY OF RIBOSOMAL LARGE SUBUNIT PROTEIN 1"/>
    <property type="match status" value="1"/>
</dbReference>
<dbReference type="NCBIfam" id="TIGR00090">
    <property type="entry name" value="rsfS_iojap_ybeB"/>
    <property type="match status" value="1"/>
</dbReference>
<organism evidence="3 4">
    <name type="scientific">Jimgerdemannia flammicorona</name>
    <dbReference type="NCBI Taxonomy" id="994334"/>
    <lineage>
        <taxon>Eukaryota</taxon>
        <taxon>Fungi</taxon>
        <taxon>Fungi incertae sedis</taxon>
        <taxon>Mucoromycota</taxon>
        <taxon>Mucoromycotina</taxon>
        <taxon>Endogonomycetes</taxon>
        <taxon>Endogonales</taxon>
        <taxon>Endogonaceae</taxon>
        <taxon>Jimgerdemannia</taxon>
    </lineage>
</organism>
<dbReference type="GO" id="GO:0043023">
    <property type="term" value="F:ribosomal large subunit binding"/>
    <property type="evidence" value="ECO:0007669"/>
    <property type="project" value="TreeGrafter"/>
</dbReference>
<proteinExistence type="inferred from homology"/>
<gene>
    <name evidence="3" type="ORF">BC936DRAFT_149033</name>
</gene>
<dbReference type="AlphaFoldDB" id="A0A433D1P9"/>
<dbReference type="HAMAP" id="MF_01477">
    <property type="entry name" value="Iojap_RsfS"/>
    <property type="match status" value="1"/>
</dbReference>
<accession>A0A433D1P9</accession>
<evidence type="ECO:0000256" key="2">
    <source>
        <dbReference type="SAM" id="MobiDB-lite"/>
    </source>
</evidence>
<evidence type="ECO:0000313" key="3">
    <source>
        <dbReference type="EMBL" id="RUP44767.1"/>
    </source>
</evidence>
<dbReference type="Gene3D" id="3.30.460.10">
    <property type="entry name" value="Beta Polymerase, domain 2"/>
    <property type="match status" value="1"/>
</dbReference>
<dbReference type="Pfam" id="PF02410">
    <property type="entry name" value="RsfS"/>
    <property type="match status" value="1"/>
</dbReference>
<dbReference type="InterPro" id="IPR043519">
    <property type="entry name" value="NT_sf"/>
</dbReference>
<dbReference type="OrthoDB" id="21330at2759"/>
<feature type="compositionally biased region" description="Low complexity" evidence="2">
    <location>
        <begin position="298"/>
        <end position="320"/>
    </location>
</feature>
<dbReference type="EMBL" id="RBNI01008354">
    <property type="protein sequence ID" value="RUP44767.1"/>
    <property type="molecule type" value="Genomic_DNA"/>
</dbReference>
<dbReference type="GO" id="GO:0090071">
    <property type="term" value="P:negative regulation of ribosome biogenesis"/>
    <property type="evidence" value="ECO:0007669"/>
    <property type="project" value="TreeGrafter"/>
</dbReference>
<sequence length="538" mass="60675">MTRESWQRSSYWLRFLLHSAAWWGLASVLMNLQEIFPNGLRCSCRLSLERSFAPSAFLHSSERVQSRASASQQLRPPEHLAVETPRVYPAEAFGLGHRLAVALVRARGWRLADVGGRRRFSPTFGTDRRWGWRSRICVCEGGRNCRGCFAGRMSSRGMSTWLWVSGLLGLRVTTTGPAPLAQTLGWLGHQESSIETMQRVLRQLRPVRLLYPISRAIPPAIPPAFAYKLSAFHPLPILPIRAFTAVSRTLSTVDTRHIPLFSVHEAVEESNDEDIEELIDRANYPELFPDSNPIPTSAPDNLDPAPDDLNLAPDDPGAAPHSDADDAWFVDPAYDSLSASDFVPLWQRRAETITDEDIVGRRKRADVIPMTLPSVVELLEQSKLENVRVIDMRQKCDWTDYMIVAESEKGERYLTSVADEVMTVFKHSIRKHTPQLPLPTIEGRDKSADWLLIDVGPYIIHLFTPEARRNYDLETLWDNVPDDPLIRLTAPDVSAEELLKLDRSVGSQVNNVLDAGIVRRKVGNYANMGQRLNKYKTA</sequence>
<name>A0A433D1P9_9FUNG</name>
<dbReference type="GO" id="GO:0017148">
    <property type="term" value="P:negative regulation of translation"/>
    <property type="evidence" value="ECO:0007669"/>
    <property type="project" value="TreeGrafter"/>
</dbReference>
<dbReference type="PANTHER" id="PTHR21043">
    <property type="entry name" value="IOJAP SUPERFAMILY ORTHOLOG"/>
    <property type="match status" value="1"/>
</dbReference>
<dbReference type="Proteomes" id="UP000268093">
    <property type="component" value="Unassembled WGS sequence"/>
</dbReference>
<evidence type="ECO:0000256" key="1">
    <source>
        <dbReference type="ARBA" id="ARBA00010574"/>
    </source>
</evidence>
<evidence type="ECO:0000313" key="4">
    <source>
        <dbReference type="Proteomes" id="UP000268093"/>
    </source>
</evidence>
<keyword evidence="4" id="KW-1185">Reference proteome</keyword>